<dbReference type="InterPro" id="IPR000073">
    <property type="entry name" value="AB_hydrolase_1"/>
</dbReference>
<evidence type="ECO:0000313" key="4">
    <source>
        <dbReference type="Proteomes" id="UP000199341"/>
    </source>
</evidence>
<dbReference type="GO" id="GO:0016787">
    <property type="term" value="F:hydrolase activity"/>
    <property type="evidence" value="ECO:0007669"/>
    <property type="project" value="UniProtKB-KW"/>
</dbReference>
<protein>
    <submittedName>
        <fullName evidence="3">Pimeloyl-ACP methyl ester carboxylesterase</fullName>
    </submittedName>
</protein>
<name>A0A1H0SD37_9ACTN</name>
<evidence type="ECO:0000256" key="1">
    <source>
        <dbReference type="ARBA" id="ARBA00022801"/>
    </source>
</evidence>
<dbReference type="AlphaFoldDB" id="A0A1H0SD37"/>
<keyword evidence="1" id="KW-0378">Hydrolase</keyword>
<dbReference type="InterPro" id="IPR050266">
    <property type="entry name" value="AB_hydrolase_sf"/>
</dbReference>
<dbReference type="Gene3D" id="3.40.50.1820">
    <property type="entry name" value="alpha/beta hydrolase"/>
    <property type="match status" value="1"/>
</dbReference>
<dbReference type="PANTHER" id="PTHR43798:SF31">
    <property type="entry name" value="AB HYDROLASE SUPERFAMILY PROTEIN YCLE"/>
    <property type="match status" value="1"/>
</dbReference>
<reference evidence="3 4" key="1">
    <citation type="submission" date="2016-10" db="EMBL/GenBank/DDBJ databases">
        <authorList>
            <person name="de Groot N.N."/>
        </authorList>
    </citation>
    <scope>NUCLEOTIDE SEQUENCE [LARGE SCALE GENOMIC DNA]</scope>
    <source>
        <strain evidence="3 4">CGMCC 4.2022</strain>
    </source>
</reference>
<dbReference type="PANTHER" id="PTHR43798">
    <property type="entry name" value="MONOACYLGLYCEROL LIPASE"/>
    <property type="match status" value="1"/>
</dbReference>
<feature type="domain" description="AB hydrolase-1" evidence="2">
    <location>
        <begin position="1"/>
        <end position="239"/>
    </location>
</feature>
<organism evidence="3 4">
    <name type="scientific">Actinacidiphila guanduensis</name>
    <dbReference type="NCBI Taxonomy" id="310781"/>
    <lineage>
        <taxon>Bacteria</taxon>
        <taxon>Bacillati</taxon>
        <taxon>Actinomycetota</taxon>
        <taxon>Actinomycetes</taxon>
        <taxon>Kitasatosporales</taxon>
        <taxon>Streptomycetaceae</taxon>
        <taxon>Actinacidiphila</taxon>
    </lineage>
</organism>
<dbReference type="GO" id="GO:0016020">
    <property type="term" value="C:membrane"/>
    <property type="evidence" value="ECO:0007669"/>
    <property type="project" value="TreeGrafter"/>
</dbReference>
<dbReference type="STRING" id="310781.SAMN05216259_12715"/>
<dbReference type="PRINTS" id="PR00111">
    <property type="entry name" value="ABHYDROLASE"/>
</dbReference>
<sequence>MVLVHGNSSSSRVWQALIDGPFGARYRCLALDLPGHGDTPPPAAGPDAYSVPGFAAAVAGFVREEGLRDVVLVGLSLGGHAILEAADALGDAAVGFAVFGTPPVRDGSSFAEAYLADSPLGIGFQETITREEARTYAAGLLAPGSAVSLDPLVEDILATDPAVRAGIARSIAEGRFADEVALVASLDRPLAVLHGEEEQFVNRAYLDALTVPVLWRGAVQVVPGAGHAIQVDRPESLADLLDSFVRDLP</sequence>
<accession>A0A1H0SD37</accession>
<evidence type="ECO:0000313" key="3">
    <source>
        <dbReference type="EMBL" id="SDP39429.1"/>
    </source>
</evidence>
<gene>
    <name evidence="3" type="ORF">SAMN05216259_12715</name>
</gene>
<dbReference type="InterPro" id="IPR029058">
    <property type="entry name" value="AB_hydrolase_fold"/>
</dbReference>
<dbReference type="EMBL" id="FNIE01000027">
    <property type="protein sequence ID" value="SDP39429.1"/>
    <property type="molecule type" value="Genomic_DNA"/>
</dbReference>
<dbReference type="Pfam" id="PF12697">
    <property type="entry name" value="Abhydrolase_6"/>
    <property type="match status" value="1"/>
</dbReference>
<proteinExistence type="predicted"/>
<dbReference type="SUPFAM" id="SSF53474">
    <property type="entry name" value="alpha/beta-Hydrolases"/>
    <property type="match status" value="1"/>
</dbReference>
<evidence type="ECO:0000259" key="2">
    <source>
        <dbReference type="Pfam" id="PF12697"/>
    </source>
</evidence>
<dbReference type="Proteomes" id="UP000199341">
    <property type="component" value="Unassembled WGS sequence"/>
</dbReference>
<keyword evidence="4" id="KW-1185">Reference proteome</keyword>